<dbReference type="AlphaFoldDB" id="A0A835S348"/>
<evidence type="ECO:0000256" key="1">
    <source>
        <dbReference type="ARBA" id="ARBA00007626"/>
    </source>
</evidence>
<feature type="repeat" description="PPR" evidence="3">
    <location>
        <begin position="441"/>
        <end position="475"/>
    </location>
</feature>
<dbReference type="Proteomes" id="UP000636800">
    <property type="component" value="Chromosome 1"/>
</dbReference>
<comment type="similarity">
    <text evidence="1">Belongs to the PPR family. P subfamily.</text>
</comment>
<dbReference type="InterPro" id="IPR002885">
    <property type="entry name" value="PPR_rpt"/>
</dbReference>
<keyword evidence="2" id="KW-0677">Repeat</keyword>
<dbReference type="InterPro" id="IPR011990">
    <property type="entry name" value="TPR-like_helical_dom_sf"/>
</dbReference>
<gene>
    <name evidence="4" type="ORF">HPP92_001299</name>
</gene>
<feature type="repeat" description="PPR" evidence="3">
    <location>
        <begin position="336"/>
        <end position="370"/>
    </location>
</feature>
<name>A0A835S348_VANPL</name>
<feature type="repeat" description="PPR" evidence="3">
    <location>
        <begin position="301"/>
        <end position="335"/>
    </location>
</feature>
<dbReference type="Gene3D" id="1.25.40.10">
    <property type="entry name" value="Tetratricopeptide repeat domain"/>
    <property type="match status" value="4"/>
</dbReference>
<proteinExistence type="inferred from homology"/>
<dbReference type="PANTHER" id="PTHR47941">
    <property type="entry name" value="PENTATRICOPEPTIDE REPEAT-CONTAINING PROTEIN 3, MITOCHONDRIAL"/>
    <property type="match status" value="1"/>
</dbReference>
<evidence type="ECO:0008006" key="6">
    <source>
        <dbReference type="Google" id="ProtNLM"/>
    </source>
</evidence>
<sequence>MNRIVGCRRISSRIFLFLGNKILSPLPRSSHSQANPPKPSDLVSPICHLLKNGGKWSSLSSAYSSAELDDALVERIFLNLKEPVDAKGALLFFHWSSQCKSYQHSLKSYCLVIHILVRANLLTDAQALLESVINKNSNPESPTNIVAETLLRSHGDDVVPTPRVFDLLLQTYSKMRMVEQAFDACLYMGDHGFTPSLASFNKMLHVAQRSDWSGLAWKVFENMFVRRVYPNQDSIETMVNLMCKEGCLQRMLRLLDRIHGKRCAPGILVNMALVLRIFEEKRFAQGYILVRRMLQKNLIFDDIMSSLIIYAHCKIGKFHDAAMAYNDMVNRGCRPNAFVHTCFIGARCKENSVEEALQLVEEMHSIGLNPYDETYSYLIEGCARAGRLEESVSFCKKMMKEGFLPSLPAFSEMAVKLCDLGEVEKVDEILTALTEKGFAPNEEIYCQLIHGFGRIGKAQRILGLYYEMVHRGFVVGLPVYAALIRSLSDCGKMKDAKKFIKMMKGDAERAMC</sequence>
<accession>A0A835S348</accession>
<comment type="caution">
    <text evidence="4">The sequence shown here is derived from an EMBL/GenBank/DDBJ whole genome shotgun (WGS) entry which is preliminary data.</text>
</comment>
<reference evidence="4 5" key="1">
    <citation type="journal article" date="2020" name="Nat. Food">
        <title>A phased Vanilla planifolia genome enables genetic improvement of flavour and production.</title>
        <authorList>
            <person name="Hasing T."/>
            <person name="Tang H."/>
            <person name="Brym M."/>
            <person name="Khazi F."/>
            <person name="Huang T."/>
            <person name="Chambers A.H."/>
        </authorList>
    </citation>
    <scope>NUCLEOTIDE SEQUENCE [LARGE SCALE GENOMIC DNA]</scope>
    <source>
        <tissue evidence="4">Leaf</tissue>
    </source>
</reference>
<keyword evidence="5" id="KW-1185">Reference proteome</keyword>
<dbReference type="Pfam" id="PF01535">
    <property type="entry name" value="PPR"/>
    <property type="match status" value="4"/>
</dbReference>
<evidence type="ECO:0000313" key="5">
    <source>
        <dbReference type="Proteomes" id="UP000636800"/>
    </source>
</evidence>
<evidence type="ECO:0000313" key="4">
    <source>
        <dbReference type="EMBL" id="KAG0496608.1"/>
    </source>
</evidence>
<dbReference type="EMBL" id="JADCNL010000001">
    <property type="protein sequence ID" value="KAG0496608.1"/>
    <property type="molecule type" value="Genomic_DNA"/>
</dbReference>
<dbReference type="PROSITE" id="PS51375">
    <property type="entry name" value="PPR"/>
    <property type="match status" value="4"/>
</dbReference>
<organism evidence="4 5">
    <name type="scientific">Vanilla planifolia</name>
    <name type="common">Vanilla</name>
    <dbReference type="NCBI Taxonomy" id="51239"/>
    <lineage>
        <taxon>Eukaryota</taxon>
        <taxon>Viridiplantae</taxon>
        <taxon>Streptophyta</taxon>
        <taxon>Embryophyta</taxon>
        <taxon>Tracheophyta</taxon>
        <taxon>Spermatophyta</taxon>
        <taxon>Magnoliopsida</taxon>
        <taxon>Liliopsida</taxon>
        <taxon>Asparagales</taxon>
        <taxon>Orchidaceae</taxon>
        <taxon>Vanilloideae</taxon>
        <taxon>Vanilleae</taxon>
        <taxon>Vanilla</taxon>
    </lineage>
</organism>
<evidence type="ECO:0000256" key="2">
    <source>
        <dbReference type="ARBA" id="ARBA00022737"/>
    </source>
</evidence>
<evidence type="ECO:0000256" key="3">
    <source>
        <dbReference type="PROSITE-ProRule" id="PRU00708"/>
    </source>
</evidence>
<feature type="repeat" description="PPR" evidence="3">
    <location>
        <begin position="371"/>
        <end position="405"/>
    </location>
</feature>
<dbReference type="Pfam" id="PF13041">
    <property type="entry name" value="PPR_2"/>
    <property type="match status" value="1"/>
</dbReference>
<dbReference type="NCBIfam" id="TIGR00756">
    <property type="entry name" value="PPR"/>
    <property type="match status" value="4"/>
</dbReference>
<protein>
    <recommendedName>
        <fullName evidence="6">Pentatricopeptide repeat-containing protein</fullName>
    </recommendedName>
</protein>